<organism evidence="1">
    <name type="scientific">freshwater metagenome</name>
    <dbReference type="NCBI Taxonomy" id="449393"/>
    <lineage>
        <taxon>unclassified sequences</taxon>
        <taxon>metagenomes</taxon>
        <taxon>ecological metagenomes</taxon>
    </lineage>
</organism>
<reference evidence="1" key="1">
    <citation type="submission" date="2020-05" db="EMBL/GenBank/DDBJ databases">
        <authorList>
            <person name="Chiriac C."/>
            <person name="Salcher M."/>
            <person name="Ghai R."/>
            <person name="Kavagutti S V."/>
        </authorList>
    </citation>
    <scope>NUCLEOTIDE SEQUENCE</scope>
</reference>
<evidence type="ECO:0000313" key="1">
    <source>
        <dbReference type="EMBL" id="CAB4341289.1"/>
    </source>
</evidence>
<proteinExistence type="predicted"/>
<gene>
    <name evidence="1" type="ORF">UFOPK3770_00978</name>
</gene>
<accession>A0A6J5ZK73</accession>
<dbReference type="EMBL" id="CAESAJ010000114">
    <property type="protein sequence ID" value="CAB4341289.1"/>
    <property type="molecule type" value="Genomic_DNA"/>
</dbReference>
<sequence>MELVFDVAEVIDPLPVTTAYVTPTPGTGFPEISSTRTFGAIATLVWTVADWLSPAVFSI</sequence>
<dbReference type="AlphaFoldDB" id="A0A6J5ZK73"/>
<name>A0A6J5ZK73_9ZZZZ</name>
<protein>
    <submittedName>
        <fullName evidence="1">Unannotated protein</fullName>
    </submittedName>
</protein>